<sequence>MGFAVVLLSPDDEGRAKDGELQPRARQNVVLALGNFMAHLSRLNIHLLRLIPATNEVSGTSTNVEEVTREEKAGKKLAFSMSHPHQHDTDKTF</sequence>
<dbReference type="EMBL" id="CABWIL020000043">
    <property type="protein sequence ID" value="CAB3973959.1"/>
    <property type="molecule type" value="Genomic_DNA"/>
</dbReference>
<gene>
    <name evidence="3" type="ORF">BLA3211_07763</name>
</gene>
<evidence type="ECO:0000259" key="2">
    <source>
        <dbReference type="Pfam" id="PF10137"/>
    </source>
</evidence>
<name>A0A6J5JQW6_9BURK</name>
<feature type="region of interest" description="Disordered" evidence="1">
    <location>
        <begin position="59"/>
        <end position="93"/>
    </location>
</feature>
<dbReference type="GO" id="GO:0050135">
    <property type="term" value="F:NADP+ nucleosidase activity"/>
    <property type="evidence" value="ECO:0007669"/>
    <property type="project" value="InterPro"/>
</dbReference>
<organism evidence="3 4">
    <name type="scientific">Burkholderia aenigmatica</name>
    <dbReference type="NCBI Taxonomy" id="2015348"/>
    <lineage>
        <taxon>Bacteria</taxon>
        <taxon>Pseudomonadati</taxon>
        <taxon>Pseudomonadota</taxon>
        <taxon>Betaproteobacteria</taxon>
        <taxon>Burkholderiales</taxon>
        <taxon>Burkholderiaceae</taxon>
        <taxon>Burkholderia</taxon>
        <taxon>Burkholderia cepacia complex</taxon>
    </lineage>
</organism>
<dbReference type="InterPro" id="IPR019302">
    <property type="entry name" value="CAP12/PCTIR_TIR_dom"/>
</dbReference>
<reference evidence="3 4" key="1">
    <citation type="submission" date="2020-04" db="EMBL/GenBank/DDBJ databases">
        <authorList>
            <person name="Depoorter E."/>
        </authorList>
    </citation>
    <scope>NUCLEOTIDE SEQUENCE [LARGE SCALE GENOMIC DNA]</scope>
    <source>
        <strain evidence="3 4">BCC0217</strain>
    </source>
</reference>
<accession>A0A6J5JQW6</accession>
<proteinExistence type="predicted"/>
<dbReference type="Pfam" id="PF10137">
    <property type="entry name" value="CAP12-PCTIR_TIR"/>
    <property type="match status" value="1"/>
</dbReference>
<dbReference type="AlphaFoldDB" id="A0A6J5JQW6"/>
<evidence type="ECO:0000256" key="1">
    <source>
        <dbReference type="SAM" id="MobiDB-lite"/>
    </source>
</evidence>
<dbReference type="Proteomes" id="UP000494301">
    <property type="component" value="Unassembled WGS sequence"/>
</dbReference>
<feature type="domain" description="CD-NTase-associated protein 12/Pycsar effector protein TIR" evidence="2">
    <location>
        <begin position="2"/>
        <end position="49"/>
    </location>
</feature>
<evidence type="ECO:0000313" key="4">
    <source>
        <dbReference type="Proteomes" id="UP000494301"/>
    </source>
</evidence>
<evidence type="ECO:0000313" key="3">
    <source>
        <dbReference type="EMBL" id="CAB3973959.1"/>
    </source>
</evidence>
<protein>
    <submittedName>
        <fullName evidence="3">Nucleotide-binding protein</fullName>
    </submittedName>
</protein>